<name>A0ABV6BGX9_9GAMM</name>
<accession>A0ABV6BGX9</accession>
<reference evidence="2 3" key="1">
    <citation type="submission" date="2024-09" db="EMBL/GenBank/DDBJ databases">
        <authorList>
            <person name="Sun Q."/>
            <person name="Mori K."/>
        </authorList>
    </citation>
    <scope>NUCLEOTIDE SEQUENCE [LARGE SCALE GENOMIC DNA]</scope>
    <source>
        <strain evidence="2 3">KCTC 23315</strain>
    </source>
</reference>
<sequence>MRIIVQNLFNGGKVMFLQILYAIAKGLLEMDGYQLTSSKQAPAEVTQPDEHTAPCDETKCYK</sequence>
<dbReference type="Proteomes" id="UP001589813">
    <property type="component" value="Unassembled WGS sequence"/>
</dbReference>
<proteinExistence type="predicted"/>
<feature type="region of interest" description="Disordered" evidence="1">
    <location>
        <begin position="39"/>
        <end position="62"/>
    </location>
</feature>
<keyword evidence="3" id="KW-1185">Reference proteome</keyword>
<evidence type="ECO:0000313" key="2">
    <source>
        <dbReference type="EMBL" id="MFC0049659.1"/>
    </source>
</evidence>
<feature type="compositionally biased region" description="Basic and acidic residues" evidence="1">
    <location>
        <begin position="48"/>
        <end position="62"/>
    </location>
</feature>
<gene>
    <name evidence="2" type="ORF">ACFFJP_15280</name>
</gene>
<evidence type="ECO:0000256" key="1">
    <source>
        <dbReference type="SAM" id="MobiDB-lite"/>
    </source>
</evidence>
<protein>
    <submittedName>
        <fullName evidence="2">Uncharacterized protein</fullName>
    </submittedName>
</protein>
<evidence type="ECO:0000313" key="3">
    <source>
        <dbReference type="Proteomes" id="UP001589813"/>
    </source>
</evidence>
<organism evidence="2 3">
    <name type="scientific">Rheinheimera tilapiae</name>
    <dbReference type="NCBI Taxonomy" id="875043"/>
    <lineage>
        <taxon>Bacteria</taxon>
        <taxon>Pseudomonadati</taxon>
        <taxon>Pseudomonadota</taxon>
        <taxon>Gammaproteobacteria</taxon>
        <taxon>Chromatiales</taxon>
        <taxon>Chromatiaceae</taxon>
        <taxon>Rheinheimera</taxon>
    </lineage>
</organism>
<dbReference type="RefSeq" id="WP_377245934.1">
    <property type="nucleotide sequence ID" value="NZ_JBHLXP010000004.1"/>
</dbReference>
<dbReference type="EMBL" id="JBHLXP010000004">
    <property type="protein sequence ID" value="MFC0049659.1"/>
    <property type="molecule type" value="Genomic_DNA"/>
</dbReference>
<comment type="caution">
    <text evidence="2">The sequence shown here is derived from an EMBL/GenBank/DDBJ whole genome shotgun (WGS) entry which is preliminary data.</text>
</comment>